<dbReference type="EMBL" id="BMNR01000008">
    <property type="protein sequence ID" value="GGK32787.1"/>
    <property type="molecule type" value="Genomic_DNA"/>
</dbReference>
<reference evidence="1" key="1">
    <citation type="journal article" date="2014" name="Int. J. Syst. Evol. Microbiol.">
        <title>Complete genome sequence of Corynebacterium casei LMG S-19264T (=DSM 44701T), isolated from a smear-ripened cheese.</title>
        <authorList>
            <consortium name="US DOE Joint Genome Institute (JGI-PGF)"/>
            <person name="Walter F."/>
            <person name="Albersmeier A."/>
            <person name="Kalinowski J."/>
            <person name="Ruckert C."/>
        </authorList>
    </citation>
    <scope>NUCLEOTIDE SEQUENCE</scope>
    <source>
        <strain evidence="1">JCM 12862</strain>
    </source>
</reference>
<evidence type="ECO:0000313" key="1">
    <source>
        <dbReference type="EMBL" id="GGK32787.1"/>
    </source>
</evidence>
<evidence type="ECO:0000313" key="2">
    <source>
        <dbReference type="Proteomes" id="UP000612329"/>
    </source>
</evidence>
<name>A0A8J3FIJ4_9FLAO</name>
<keyword evidence="2" id="KW-1185">Reference proteome</keyword>
<protein>
    <submittedName>
        <fullName evidence="1">Uncharacterized protein</fullName>
    </submittedName>
</protein>
<dbReference type="Proteomes" id="UP000612329">
    <property type="component" value="Unassembled WGS sequence"/>
</dbReference>
<reference evidence="1" key="2">
    <citation type="submission" date="2020-09" db="EMBL/GenBank/DDBJ databases">
        <authorList>
            <person name="Sun Q."/>
            <person name="Ohkuma M."/>
        </authorList>
    </citation>
    <scope>NUCLEOTIDE SEQUENCE</scope>
    <source>
        <strain evidence="1">JCM 12862</strain>
    </source>
</reference>
<sequence length="292" mass="34335">MPMKAKAPAKFPLQKELLDLLKNLVPLHSVYVIGMDTSKNKHIHYLHTKSKQEHLEAIYTLLIVGNKTINKNLDDLMEEVYNKMKQRCKVNILFCTLDNIMERIDIGDNFLTRTLKEAPCMYREDNTLSRYGQYGLMYHISIYKEIKTVWRHRMERAVYLISIIDIIHENEEPLSKLSVLQNAMEQICLGLLYVFWEFKPHHYTLSYLMDLCTTFTSLPNEMFPQTTFGLQRQYYMLCNASGIMRFKGRNGTNGFRSRDVGKVLKRCERFLREADRLGEKQLGHLKEAHVTV</sequence>
<comment type="caution">
    <text evidence="1">The sequence shown here is derived from an EMBL/GenBank/DDBJ whole genome shotgun (WGS) entry which is preliminary data.</text>
</comment>
<dbReference type="Gene3D" id="1.20.120.330">
    <property type="entry name" value="Nucleotidyltransferases domain 2"/>
    <property type="match status" value="1"/>
</dbReference>
<accession>A0A8J3FIJ4</accession>
<gene>
    <name evidence="1" type="ORF">GCM10007962_28900</name>
</gene>
<proteinExistence type="predicted"/>
<organism evidence="1 2">
    <name type="scientific">Yeosuana aromativorans</name>
    <dbReference type="NCBI Taxonomy" id="288019"/>
    <lineage>
        <taxon>Bacteria</taxon>
        <taxon>Pseudomonadati</taxon>
        <taxon>Bacteroidota</taxon>
        <taxon>Flavobacteriia</taxon>
        <taxon>Flavobacteriales</taxon>
        <taxon>Flavobacteriaceae</taxon>
        <taxon>Yeosuana</taxon>
    </lineage>
</organism>
<dbReference type="AlphaFoldDB" id="A0A8J3FIJ4"/>